<comment type="caution">
    <text evidence="2">The sequence shown here is derived from an EMBL/GenBank/DDBJ whole genome shotgun (WGS) entry which is preliminary data.</text>
</comment>
<protein>
    <recommendedName>
        <fullName evidence="1">Flavodoxin-like domain-containing protein</fullName>
    </recommendedName>
</protein>
<keyword evidence="3" id="KW-1185">Reference proteome</keyword>
<feature type="domain" description="Flavodoxin-like" evidence="1">
    <location>
        <begin position="3"/>
        <end position="160"/>
    </location>
</feature>
<name>A0ABS2RG29_9ACTN</name>
<evidence type="ECO:0000313" key="2">
    <source>
        <dbReference type="EMBL" id="MBM7797960.1"/>
    </source>
</evidence>
<gene>
    <name evidence="2" type="ORF">JOE57_000881</name>
</gene>
<evidence type="ECO:0000259" key="1">
    <source>
        <dbReference type="PROSITE" id="PS50902"/>
    </source>
</evidence>
<dbReference type="InterPro" id="IPR008254">
    <property type="entry name" value="Flavodoxin/NO_synth"/>
</dbReference>
<accession>A0ABS2RG29</accession>
<dbReference type="Proteomes" id="UP000704762">
    <property type="component" value="Unassembled WGS sequence"/>
</dbReference>
<dbReference type="EMBL" id="JAFBCF010000001">
    <property type="protein sequence ID" value="MBM7797960.1"/>
    <property type="molecule type" value="Genomic_DNA"/>
</dbReference>
<dbReference type="PROSITE" id="PS50902">
    <property type="entry name" value="FLAVODOXIN_LIKE"/>
    <property type="match status" value="1"/>
</dbReference>
<proteinExistence type="predicted"/>
<dbReference type="PROSITE" id="PS00201">
    <property type="entry name" value="FLAVODOXIN"/>
    <property type="match status" value="1"/>
</dbReference>
<reference evidence="2 3" key="1">
    <citation type="submission" date="2021-01" db="EMBL/GenBank/DDBJ databases">
        <title>Sequencing the genomes of 1000 actinobacteria strains.</title>
        <authorList>
            <person name="Klenk H.-P."/>
        </authorList>
    </citation>
    <scope>NUCLEOTIDE SEQUENCE [LARGE SCALE GENOMIC DNA]</scope>
    <source>
        <strain evidence="2 3">DSM 18662</strain>
    </source>
</reference>
<dbReference type="InterPro" id="IPR029039">
    <property type="entry name" value="Flavoprotein-like_sf"/>
</dbReference>
<dbReference type="RefSeq" id="WP_204916582.1">
    <property type="nucleotide sequence ID" value="NZ_BAAAQP010000011.1"/>
</dbReference>
<organism evidence="2 3">
    <name type="scientific">Microlunatus panaciterrae</name>
    <dbReference type="NCBI Taxonomy" id="400768"/>
    <lineage>
        <taxon>Bacteria</taxon>
        <taxon>Bacillati</taxon>
        <taxon>Actinomycetota</taxon>
        <taxon>Actinomycetes</taxon>
        <taxon>Propionibacteriales</taxon>
        <taxon>Propionibacteriaceae</taxon>
        <taxon>Microlunatus</taxon>
    </lineage>
</organism>
<dbReference type="InterPro" id="IPR001226">
    <property type="entry name" value="Flavodoxin_CS"/>
</dbReference>
<dbReference type="Gene3D" id="3.40.50.360">
    <property type="match status" value="1"/>
</dbReference>
<evidence type="ECO:0000313" key="3">
    <source>
        <dbReference type="Proteomes" id="UP000704762"/>
    </source>
</evidence>
<sequence length="177" mass="18771">MHAVVVYESMFGDTQQVAEAVAAGMTDEMTVEVVEVSDAPHQLASDIDLLVIGAPSHAFSVSREHTRGEHAPRGQVSSGCAVREWLETLQHEGDVPFVAFDTKAAQPGLPGSATHAADRRLQLLGFQRLAPAETFFVSGVAGSLVTGEVARATRWGKVLARKVTQRLASASAGHEEA</sequence>
<dbReference type="SUPFAM" id="SSF52218">
    <property type="entry name" value="Flavoproteins"/>
    <property type="match status" value="1"/>
</dbReference>